<dbReference type="Proteomes" id="UP001161160">
    <property type="component" value="Unassembled WGS sequence"/>
</dbReference>
<dbReference type="InterPro" id="IPR050993">
    <property type="entry name" value="Isochorismatase_domain"/>
</dbReference>
<evidence type="ECO:0000313" key="3">
    <source>
        <dbReference type="Proteomes" id="UP001161160"/>
    </source>
</evidence>
<evidence type="ECO:0000313" key="2">
    <source>
        <dbReference type="EMBL" id="MDH6503875.1"/>
    </source>
</evidence>
<sequence>MFNQDTSALILIDYQTRLLPSIQDGENAVACAVFLAQVAKHLDILVFGTEQNPVGLGHNDERVKVHCDQTFLKLSFDASADGLAKCIQAKSPQINQLILGGCETHVCLMQSALGLQEKGFEVGVVAEACGSRKDGDKELALERLKQHGIQILSPEIIAFEWLRSSDHPQFKKILQLIKNRS</sequence>
<dbReference type="AlphaFoldDB" id="A0AA43S502"/>
<comment type="caution">
    <text evidence="2">The sequence shown here is derived from an EMBL/GenBank/DDBJ whole genome shotgun (WGS) entry which is preliminary data.</text>
</comment>
<organism evidence="2 3">
    <name type="scientific">Polynucleobacter sphagniphilus</name>
    <dbReference type="NCBI Taxonomy" id="1743169"/>
    <lineage>
        <taxon>Bacteria</taxon>
        <taxon>Pseudomonadati</taxon>
        <taxon>Pseudomonadota</taxon>
        <taxon>Betaproteobacteria</taxon>
        <taxon>Burkholderiales</taxon>
        <taxon>Burkholderiaceae</taxon>
        <taxon>Polynucleobacter</taxon>
    </lineage>
</organism>
<protein>
    <submittedName>
        <fullName evidence="2">Nicotinamidase-related amidase</fullName>
    </submittedName>
</protein>
<dbReference type="PANTHER" id="PTHR14119">
    <property type="entry name" value="HYDROLASE"/>
    <property type="match status" value="1"/>
</dbReference>
<dbReference type="InterPro" id="IPR000868">
    <property type="entry name" value="Isochorismatase-like_dom"/>
</dbReference>
<reference evidence="2" key="1">
    <citation type="submission" date="2023-04" db="EMBL/GenBank/DDBJ databases">
        <title>Genome Encyclopedia of Bacteria and Archaea VI: Functional Genomics of Type Strains.</title>
        <authorList>
            <person name="Whitman W."/>
        </authorList>
    </citation>
    <scope>NUCLEOTIDE SEQUENCE</scope>
    <source>
        <strain evidence="2">Enz.4-51</strain>
    </source>
</reference>
<proteinExistence type="predicted"/>
<dbReference type="EMBL" id="JARXYA010000005">
    <property type="protein sequence ID" value="MDH6503875.1"/>
    <property type="molecule type" value="Genomic_DNA"/>
</dbReference>
<dbReference type="PANTHER" id="PTHR14119:SF3">
    <property type="entry name" value="ISOCHORISMATASE DOMAIN-CONTAINING PROTEIN 2"/>
    <property type="match status" value="1"/>
</dbReference>
<dbReference type="RefSeq" id="WP_280741882.1">
    <property type="nucleotide sequence ID" value="NZ_JARXVV010000007.1"/>
</dbReference>
<gene>
    <name evidence="2" type="ORF">M2127_001179</name>
</gene>
<evidence type="ECO:0000259" key="1">
    <source>
        <dbReference type="Pfam" id="PF00857"/>
    </source>
</evidence>
<name>A0AA43S502_9BURK</name>
<feature type="domain" description="Isochorismatase-like" evidence="1">
    <location>
        <begin position="7"/>
        <end position="153"/>
    </location>
</feature>
<dbReference type="GeneID" id="83596069"/>
<dbReference type="Gene3D" id="3.40.50.850">
    <property type="entry name" value="Isochorismatase-like"/>
    <property type="match status" value="1"/>
</dbReference>
<dbReference type="Pfam" id="PF00857">
    <property type="entry name" value="Isochorismatase"/>
    <property type="match status" value="1"/>
</dbReference>
<accession>A0AA43S502</accession>
<dbReference type="InterPro" id="IPR036380">
    <property type="entry name" value="Isochorismatase-like_sf"/>
</dbReference>
<dbReference type="SUPFAM" id="SSF52499">
    <property type="entry name" value="Isochorismatase-like hydrolases"/>
    <property type="match status" value="1"/>
</dbReference>
<keyword evidence="3" id="KW-1185">Reference proteome</keyword>